<protein>
    <submittedName>
        <fullName evidence="2">Uncharacterized protein</fullName>
    </submittedName>
</protein>
<dbReference type="OrthoDB" id="445936at2759"/>
<dbReference type="EMBL" id="CDMY01000362">
    <property type="protein sequence ID" value="CEM05646.1"/>
    <property type="molecule type" value="Genomic_DNA"/>
</dbReference>
<dbReference type="AlphaFoldDB" id="A0A0G4F282"/>
<reference evidence="2 3" key="1">
    <citation type="submission" date="2014-11" db="EMBL/GenBank/DDBJ databases">
        <authorList>
            <person name="Zhu J."/>
            <person name="Qi W."/>
            <person name="Song R."/>
        </authorList>
    </citation>
    <scope>NUCLEOTIDE SEQUENCE [LARGE SCALE GENOMIC DNA]</scope>
</reference>
<evidence type="ECO:0000256" key="1">
    <source>
        <dbReference type="SAM" id="MobiDB-lite"/>
    </source>
</evidence>
<dbReference type="InParanoid" id="A0A0G4F282"/>
<proteinExistence type="predicted"/>
<evidence type="ECO:0000313" key="3">
    <source>
        <dbReference type="Proteomes" id="UP000041254"/>
    </source>
</evidence>
<evidence type="ECO:0000313" key="2">
    <source>
        <dbReference type="EMBL" id="CEM05646.1"/>
    </source>
</evidence>
<dbReference type="VEuPathDB" id="CryptoDB:Vbra_14270"/>
<keyword evidence="3" id="KW-1185">Reference proteome</keyword>
<organism evidence="2 3">
    <name type="scientific">Vitrella brassicaformis (strain CCMP3155)</name>
    <dbReference type="NCBI Taxonomy" id="1169540"/>
    <lineage>
        <taxon>Eukaryota</taxon>
        <taxon>Sar</taxon>
        <taxon>Alveolata</taxon>
        <taxon>Colpodellida</taxon>
        <taxon>Vitrellaceae</taxon>
        <taxon>Vitrella</taxon>
    </lineage>
</organism>
<accession>A0A0G4F282</accession>
<gene>
    <name evidence="2" type="ORF">Vbra_14270</name>
</gene>
<dbReference type="Proteomes" id="UP000041254">
    <property type="component" value="Unassembled WGS sequence"/>
</dbReference>
<name>A0A0G4F282_VITBC</name>
<sequence>MLLLPGYFTSIQQIGNSPYLQADLTHRIVHNETLLAELTAAKDDNNHLLDQVNQLLTKPAVKVNEPSTTRVDGGQVENPPAPPRRSFDFSRRSCAPSGRRERKGGLMAVNNLCCPVFQEILKLCRVNSELNQELAAI</sequence>
<dbReference type="InterPro" id="IPR036085">
    <property type="entry name" value="PAZ_dom_sf"/>
</dbReference>
<feature type="region of interest" description="Disordered" evidence="1">
    <location>
        <begin position="64"/>
        <end position="101"/>
    </location>
</feature>
<dbReference type="SUPFAM" id="SSF101690">
    <property type="entry name" value="PAZ domain"/>
    <property type="match status" value="1"/>
</dbReference>